<dbReference type="Proteomes" id="UP000693970">
    <property type="component" value="Unassembled WGS sequence"/>
</dbReference>
<accession>A0A9K3M5X9</accession>
<reference evidence="1" key="1">
    <citation type="journal article" date="2021" name="Sci. Rep.">
        <title>Diploid genomic architecture of Nitzschia inconspicua, an elite biomass production diatom.</title>
        <authorList>
            <person name="Oliver A."/>
            <person name="Podell S."/>
            <person name="Pinowska A."/>
            <person name="Traller J.C."/>
            <person name="Smith S.R."/>
            <person name="McClure R."/>
            <person name="Beliaev A."/>
            <person name="Bohutskyi P."/>
            <person name="Hill E.A."/>
            <person name="Rabines A."/>
            <person name="Zheng H."/>
            <person name="Allen L.Z."/>
            <person name="Kuo A."/>
            <person name="Grigoriev I.V."/>
            <person name="Allen A.E."/>
            <person name="Hazlebeck D."/>
            <person name="Allen E.E."/>
        </authorList>
    </citation>
    <scope>NUCLEOTIDE SEQUENCE</scope>
    <source>
        <strain evidence="1">Hildebrandi</strain>
    </source>
</reference>
<dbReference type="EMBL" id="JAGRRH010000001">
    <property type="protein sequence ID" value="KAG7374529.1"/>
    <property type="molecule type" value="Genomic_DNA"/>
</dbReference>
<organism evidence="1 2">
    <name type="scientific">Nitzschia inconspicua</name>
    <dbReference type="NCBI Taxonomy" id="303405"/>
    <lineage>
        <taxon>Eukaryota</taxon>
        <taxon>Sar</taxon>
        <taxon>Stramenopiles</taxon>
        <taxon>Ochrophyta</taxon>
        <taxon>Bacillariophyta</taxon>
        <taxon>Bacillariophyceae</taxon>
        <taxon>Bacillariophycidae</taxon>
        <taxon>Bacillariales</taxon>
        <taxon>Bacillariaceae</taxon>
        <taxon>Nitzschia</taxon>
    </lineage>
</organism>
<keyword evidence="2" id="KW-1185">Reference proteome</keyword>
<name>A0A9K3M5X9_9STRA</name>
<reference evidence="1" key="2">
    <citation type="submission" date="2021-04" db="EMBL/GenBank/DDBJ databases">
        <authorList>
            <person name="Podell S."/>
        </authorList>
    </citation>
    <scope>NUCLEOTIDE SEQUENCE</scope>
    <source>
        <strain evidence="1">Hildebrandi</strain>
    </source>
</reference>
<gene>
    <name evidence="1" type="ORF">IV203_013624</name>
</gene>
<evidence type="ECO:0000313" key="1">
    <source>
        <dbReference type="EMBL" id="KAG7374529.1"/>
    </source>
</evidence>
<protein>
    <submittedName>
        <fullName evidence="1">Uncharacterized protein</fullName>
    </submittedName>
</protein>
<sequence>MDSNVTFQRILVQALPPLWLAHHSPRMEAACRFSRQKRGSQRNSQKNQKLAIFLHEVHRNIGRIQSFKGSPLIILCEFRGGSESDWRQQR</sequence>
<evidence type="ECO:0000313" key="2">
    <source>
        <dbReference type="Proteomes" id="UP000693970"/>
    </source>
</evidence>
<proteinExistence type="predicted"/>
<dbReference type="AlphaFoldDB" id="A0A9K3M5X9"/>
<comment type="caution">
    <text evidence="1">The sequence shown here is derived from an EMBL/GenBank/DDBJ whole genome shotgun (WGS) entry which is preliminary data.</text>
</comment>